<comment type="caution">
    <text evidence="2">The sequence shown here is derived from an EMBL/GenBank/DDBJ whole genome shotgun (WGS) entry which is preliminary data.</text>
</comment>
<keyword evidence="3" id="KW-1185">Reference proteome</keyword>
<evidence type="ECO:0000313" key="3">
    <source>
        <dbReference type="Proteomes" id="UP000299102"/>
    </source>
</evidence>
<evidence type="ECO:0000313" key="2">
    <source>
        <dbReference type="EMBL" id="GBP08518.1"/>
    </source>
</evidence>
<feature type="region of interest" description="Disordered" evidence="1">
    <location>
        <begin position="31"/>
        <end position="65"/>
    </location>
</feature>
<accession>A0A4C1T4Y8</accession>
<dbReference type="Proteomes" id="UP000299102">
    <property type="component" value="Unassembled WGS sequence"/>
</dbReference>
<name>A0A4C1T4Y8_EUMVA</name>
<proteinExistence type="predicted"/>
<feature type="compositionally biased region" description="Low complexity" evidence="1">
    <location>
        <begin position="31"/>
        <end position="41"/>
    </location>
</feature>
<sequence length="121" mass="13049">MSAAGRSTFPRRHAYDRPGVRLHVDAVIEPSPAGVAGAAPSRPRRARAASLRLTDSHKTSYGHDSNFDSVLGYDLDLSLESDPCPTYDSDPGCALDFDPGPNLNSEQSLALDPDPRSRFQP</sequence>
<gene>
    <name evidence="2" type="ORF">EVAR_77197_1</name>
</gene>
<evidence type="ECO:0000256" key="1">
    <source>
        <dbReference type="SAM" id="MobiDB-lite"/>
    </source>
</evidence>
<organism evidence="2 3">
    <name type="scientific">Eumeta variegata</name>
    <name type="common">Bagworm moth</name>
    <name type="synonym">Eumeta japonica</name>
    <dbReference type="NCBI Taxonomy" id="151549"/>
    <lineage>
        <taxon>Eukaryota</taxon>
        <taxon>Metazoa</taxon>
        <taxon>Ecdysozoa</taxon>
        <taxon>Arthropoda</taxon>
        <taxon>Hexapoda</taxon>
        <taxon>Insecta</taxon>
        <taxon>Pterygota</taxon>
        <taxon>Neoptera</taxon>
        <taxon>Endopterygota</taxon>
        <taxon>Lepidoptera</taxon>
        <taxon>Glossata</taxon>
        <taxon>Ditrysia</taxon>
        <taxon>Tineoidea</taxon>
        <taxon>Psychidae</taxon>
        <taxon>Oiketicinae</taxon>
        <taxon>Eumeta</taxon>
    </lineage>
</organism>
<protein>
    <submittedName>
        <fullName evidence="2">Uncharacterized protein</fullName>
    </submittedName>
</protein>
<feature type="region of interest" description="Disordered" evidence="1">
    <location>
        <begin position="83"/>
        <end position="121"/>
    </location>
</feature>
<reference evidence="2 3" key="1">
    <citation type="journal article" date="2019" name="Commun. Biol.">
        <title>The bagworm genome reveals a unique fibroin gene that provides high tensile strength.</title>
        <authorList>
            <person name="Kono N."/>
            <person name="Nakamura H."/>
            <person name="Ohtoshi R."/>
            <person name="Tomita M."/>
            <person name="Numata K."/>
            <person name="Arakawa K."/>
        </authorList>
    </citation>
    <scope>NUCLEOTIDE SEQUENCE [LARGE SCALE GENOMIC DNA]</scope>
</reference>
<dbReference type="EMBL" id="BGZK01000031">
    <property type="protein sequence ID" value="GBP08518.1"/>
    <property type="molecule type" value="Genomic_DNA"/>
</dbReference>
<dbReference type="AlphaFoldDB" id="A0A4C1T4Y8"/>